<evidence type="ECO:0000256" key="2">
    <source>
        <dbReference type="SAM" id="MobiDB-lite"/>
    </source>
</evidence>
<dbReference type="SUPFAM" id="SSF56349">
    <property type="entry name" value="DNA breaking-rejoining enzymes"/>
    <property type="match status" value="1"/>
</dbReference>
<comment type="caution">
    <text evidence="3">The sequence shown here is derived from an EMBL/GenBank/DDBJ whole genome shotgun (WGS) entry which is preliminary data.</text>
</comment>
<reference evidence="3 4" key="1">
    <citation type="submission" date="2022-09" db="EMBL/GenBank/DDBJ databases">
        <title>The outer-membrane cytochrome OmcA is essential for infection of Shewanella oneidensis by a zebrafish-associated bacteriophage.</title>
        <authorList>
            <person name="Grenfell A.W."/>
            <person name="Intile P."/>
            <person name="Mcfarlane J."/>
            <person name="Leung D."/>
            <person name="Abdalla K."/>
            <person name="Wold M."/>
            <person name="Kees E."/>
            <person name="Gralnick J."/>
        </authorList>
    </citation>
    <scope>NUCLEOTIDE SEQUENCE [LARGE SCALE GENOMIC DNA]</scope>
    <source>
        <strain evidence="3 4">NF-5</strain>
    </source>
</reference>
<proteinExistence type="predicted"/>
<dbReference type="InterPro" id="IPR013762">
    <property type="entry name" value="Integrase-like_cat_sf"/>
</dbReference>
<organism evidence="3 4">
    <name type="scientific">Shewanella xiamenensis</name>
    <dbReference type="NCBI Taxonomy" id="332186"/>
    <lineage>
        <taxon>Bacteria</taxon>
        <taxon>Pseudomonadati</taxon>
        <taxon>Pseudomonadota</taxon>
        <taxon>Gammaproteobacteria</taxon>
        <taxon>Alteromonadales</taxon>
        <taxon>Shewanellaceae</taxon>
        <taxon>Shewanella</taxon>
    </lineage>
</organism>
<sequence>MSKISNESKSIPITSTERQPKSKSISWQEFAIIESFLKQRSDTPHSDVSDWLRATILTGLRPSEWSQAVIINTIDGTVLRAPNTTKADTTPQGEKYEIDDFRMIPLNNIDPADISCIRRHLEKASLNSALGEFEEWYNSVRLKLYNISKTCFPTAPRINLYSGRHQFCADLKSAGYSPEVIMYLMGHNNTRTSRHSYGAKRNGNLSGIDTTATESLVRVFQSAFDEDEED</sequence>
<protein>
    <recommendedName>
        <fullName evidence="5">Tyr recombinase domain-containing protein</fullName>
    </recommendedName>
</protein>
<feature type="region of interest" description="Disordered" evidence="2">
    <location>
        <begin position="1"/>
        <end position="22"/>
    </location>
</feature>
<dbReference type="Gene3D" id="1.10.443.10">
    <property type="entry name" value="Intergrase catalytic core"/>
    <property type="match status" value="1"/>
</dbReference>
<dbReference type="EMBL" id="JAOTLW010000020">
    <property type="protein sequence ID" value="MDI5833296.1"/>
    <property type="molecule type" value="Genomic_DNA"/>
</dbReference>
<dbReference type="RefSeq" id="WP_282679834.1">
    <property type="nucleotide sequence ID" value="NZ_CP106875.1"/>
</dbReference>
<evidence type="ECO:0008006" key="5">
    <source>
        <dbReference type="Google" id="ProtNLM"/>
    </source>
</evidence>
<name>A0ABT6UFV7_9GAMM</name>
<keyword evidence="4" id="KW-1185">Reference proteome</keyword>
<evidence type="ECO:0000256" key="1">
    <source>
        <dbReference type="ARBA" id="ARBA00023172"/>
    </source>
</evidence>
<evidence type="ECO:0000313" key="3">
    <source>
        <dbReference type="EMBL" id="MDI5833296.1"/>
    </source>
</evidence>
<dbReference type="InterPro" id="IPR011010">
    <property type="entry name" value="DNA_brk_join_enz"/>
</dbReference>
<evidence type="ECO:0000313" key="4">
    <source>
        <dbReference type="Proteomes" id="UP001159075"/>
    </source>
</evidence>
<keyword evidence="1" id="KW-0233">DNA recombination</keyword>
<accession>A0ABT6UFV7</accession>
<dbReference type="Proteomes" id="UP001159075">
    <property type="component" value="Unassembled WGS sequence"/>
</dbReference>
<gene>
    <name evidence="3" type="ORF">ODY93_17070</name>
</gene>